<dbReference type="OrthoDB" id="1971692at2"/>
<evidence type="ECO:0000313" key="4">
    <source>
        <dbReference type="Proteomes" id="UP000318199"/>
    </source>
</evidence>
<feature type="compositionally biased region" description="Basic and acidic residues" evidence="1">
    <location>
        <begin position="254"/>
        <end position="263"/>
    </location>
</feature>
<dbReference type="InterPro" id="IPR001054">
    <property type="entry name" value="A/G_cyclase"/>
</dbReference>
<dbReference type="GO" id="GO:0004016">
    <property type="term" value="F:adenylate cyclase activity"/>
    <property type="evidence" value="ECO:0007669"/>
    <property type="project" value="UniProtKB-ARBA"/>
</dbReference>
<comment type="caution">
    <text evidence="3">The sequence shown here is derived from an EMBL/GenBank/DDBJ whole genome shotgun (WGS) entry which is preliminary data.</text>
</comment>
<dbReference type="GO" id="GO:0006171">
    <property type="term" value="P:cAMP biosynthetic process"/>
    <property type="evidence" value="ECO:0007669"/>
    <property type="project" value="TreeGrafter"/>
</dbReference>
<evidence type="ECO:0000313" key="3">
    <source>
        <dbReference type="EMBL" id="TWO72867.1"/>
    </source>
</evidence>
<dbReference type="PANTHER" id="PTHR43081:SF19">
    <property type="entry name" value="PH-SENSITIVE ADENYLATE CYCLASE RV1264"/>
    <property type="match status" value="1"/>
</dbReference>
<name>A0A562ZWX5_9BURK</name>
<dbReference type="PROSITE" id="PS50125">
    <property type="entry name" value="GUANYLATE_CYCLASE_2"/>
    <property type="match status" value="1"/>
</dbReference>
<evidence type="ECO:0000256" key="1">
    <source>
        <dbReference type="SAM" id="MobiDB-lite"/>
    </source>
</evidence>
<dbReference type="InterPro" id="IPR029787">
    <property type="entry name" value="Nucleotide_cyclase"/>
</dbReference>
<dbReference type="Proteomes" id="UP000318199">
    <property type="component" value="Unassembled WGS sequence"/>
</dbReference>
<dbReference type="Gene3D" id="3.30.70.1230">
    <property type="entry name" value="Nucleotide cyclase"/>
    <property type="match status" value="1"/>
</dbReference>
<dbReference type="SMART" id="SM00044">
    <property type="entry name" value="CYCc"/>
    <property type="match status" value="1"/>
</dbReference>
<dbReference type="RefSeq" id="WP_145890114.1">
    <property type="nucleotide sequence ID" value="NZ_VOBQ01000002.1"/>
</dbReference>
<dbReference type="PANTHER" id="PTHR43081">
    <property type="entry name" value="ADENYLATE CYCLASE, TERMINAL-DIFFERENTIATION SPECIFIC-RELATED"/>
    <property type="match status" value="1"/>
</dbReference>
<gene>
    <name evidence="3" type="ORF">FN976_01075</name>
</gene>
<feature type="compositionally biased region" description="Basic and acidic residues" evidence="1">
    <location>
        <begin position="270"/>
        <end position="304"/>
    </location>
</feature>
<dbReference type="SUPFAM" id="SSF55073">
    <property type="entry name" value="Nucleotide cyclase"/>
    <property type="match status" value="1"/>
</dbReference>
<reference evidence="3 4" key="1">
    <citation type="submission" date="2019-07" db="EMBL/GenBank/DDBJ databases">
        <title>Caenimonas sedimenti sp. nov., isolated from activated sludge.</title>
        <authorList>
            <person name="Xu J."/>
        </authorList>
    </citation>
    <scope>NUCLEOTIDE SEQUENCE [LARGE SCALE GENOMIC DNA]</scope>
    <source>
        <strain evidence="3 4">HX-9-20</strain>
    </source>
</reference>
<keyword evidence="4" id="KW-1185">Reference proteome</keyword>
<dbReference type="GO" id="GO:0035556">
    <property type="term" value="P:intracellular signal transduction"/>
    <property type="evidence" value="ECO:0007669"/>
    <property type="project" value="InterPro"/>
</dbReference>
<sequence length="547" mass="58462">MSSDTSSEGMPRDDSVIERRLATILCADVAGYSQLMGANEERTVRVFRGHREVFESLVRQYRGRIFNTAGDALLVEFASAVEAVRCATDIQAALRSRNERLAPEERMQFRMGINLGDVIVQGGDLLGDGVNVAARIQTATEPGGICISGTVHDQIQNKLSLSFKALGEQKYKNIANPVRTFTLHEGGVPVTRSARSRNPMIAAAVALGVALAGGAGYWNYRQAEAARDEQARVAAQLTAQLAAQTQATRQAQRAAEDAKREAQHQAQKQAADEAMRRAQDERARVEQDRKALENEKKALTEAAKKQVAPSAAAAAPLPAPARPAANRFDGVYAGRLCNQFANRAPNCWPVELTVRDGAVEGSWPSRAGPTSTARGRLDAAGAVALNLQGWSRKDQSMHGTLTGRVADGAMTVSGQWGDRATIDGTFKQASTAVATPQDAKSGAGRHDGDYIGQMCHPWIKPAQCWAVPLRVRNGAVEGSWVSENAQKAATVRGTLAPDGALRVTASSWTKNGTPTDAHLVGALRDGTLAGTGRWDGGAEVTGRWKRP</sequence>
<feature type="region of interest" description="Disordered" evidence="1">
    <location>
        <begin position="248"/>
        <end position="318"/>
    </location>
</feature>
<organism evidence="3 4">
    <name type="scientific">Caenimonas sedimenti</name>
    <dbReference type="NCBI Taxonomy" id="2596921"/>
    <lineage>
        <taxon>Bacteria</taxon>
        <taxon>Pseudomonadati</taxon>
        <taxon>Pseudomonadota</taxon>
        <taxon>Betaproteobacteria</taxon>
        <taxon>Burkholderiales</taxon>
        <taxon>Comamonadaceae</taxon>
        <taxon>Caenimonas</taxon>
    </lineage>
</organism>
<accession>A0A562ZWX5</accession>
<dbReference type="Pfam" id="PF00211">
    <property type="entry name" value="Guanylate_cyc"/>
    <property type="match status" value="1"/>
</dbReference>
<proteinExistence type="predicted"/>
<dbReference type="InterPro" id="IPR050697">
    <property type="entry name" value="Adenylyl/Guanylyl_Cyclase_3/4"/>
</dbReference>
<feature type="domain" description="Guanylate cyclase" evidence="2">
    <location>
        <begin position="23"/>
        <end position="137"/>
    </location>
</feature>
<evidence type="ECO:0000259" key="2">
    <source>
        <dbReference type="PROSITE" id="PS50125"/>
    </source>
</evidence>
<dbReference type="CDD" id="cd07302">
    <property type="entry name" value="CHD"/>
    <property type="match status" value="1"/>
</dbReference>
<feature type="compositionally biased region" description="Low complexity" evidence="1">
    <location>
        <begin position="305"/>
        <end position="316"/>
    </location>
</feature>
<dbReference type="AlphaFoldDB" id="A0A562ZWX5"/>
<protein>
    <recommendedName>
        <fullName evidence="2">Guanylate cyclase domain-containing protein</fullName>
    </recommendedName>
</protein>
<dbReference type="EMBL" id="VOBQ01000002">
    <property type="protein sequence ID" value="TWO72867.1"/>
    <property type="molecule type" value="Genomic_DNA"/>
</dbReference>